<dbReference type="EMBL" id="JAFCIX010000573">
    <property type="protein sequence ID" value="KAH6586502.1"/>
    <property type="molecule type" value="Genomic_DNA"/>
</dbReference>
<evidence type="ECO:0000256" key="1">
    <source>
        <dbReference type="SAM" id="MobiDB-lite"/>
    </source>
</evidence>
<feature type="chain" id="PRO_5046692880" evidence="2">
    <location>
        <begin position="19"/>
        <end position="480"/>
    </location>
</feature>
<evidence type="ECO:0000313" key="4">
    <source>
        <dbReference type="Proteomes" id="UP001648503"/>
    </source>
</evidence>
<name>A0ABQ8EUW9_9FUNG</name>
<reference evidence="3 4" key="1">
    <citation type="submission" date="2021-02" db="EMBL/GenBank/DDBJ databases">
        <title>Variation within the Batrachochytrium salamandrivorans European outbreak.</title>
        <authorList>
            <person name="Kelly M."/>
            <person name="Pasmans F."/>
            <person name="Shea T.P."/>
            <person name="Munoz J.F."/>
            <person name="Carranza S."/>
            <person name="Cuomo C.A."/>
            <person name="Martel A."/>
        </authorList>
    </citation>
    <scope>NUCLEOTIDE SEQUENCE [LARGE SCALE GENOMIC DNA]</scope>
    <source>
        <strain evidence="3 4">AMFP18/2</strain>
    </source>
</reference>
<protein>
    <submittedName>
        <fullName evidence="3">Uncharacterized protein</fullName>
    </submittedName>
</protein>
<proteinExistence type="predicted"/>
<accession>A0ABQ8EUW9</accession>
<feature type="region of interest" description="Disordered" evidence="1">
    <location>
        <begin position="193"/>
        <end position="218"/>
    </location>
</feature>
<gene>
    <name evidence="3" type="ORF">BASA50_000456</name>
</gene>
<sequence>MKLISFAAISLLAITVSAWPPNSPSAQDIQESQDSTVRSILQILDSPDQGIQYLLNSPVHDIQQQSRGSTAHNIQHQSQDNIAPDIQQQYQDSLVRGIQQILESPKQDIQRQPQGYTSQDALQYQGDTAQNTLQYQDDIVQDIQKYHEDIAQDIQLQYQNYASQGIQQPQEYTTQGIHHFLNYIAQDIPQSQNDIVPDIPQQSQDGATQSAQQSDRDKVQTEIDRLKLAFDVQDHQFSQIDNYINSEKQKVTEIQAMIRKGTIKLQGIRISMDERLKLEQNIYDLRMLADELTAKYRKQYHAYIYAMTERGTAKAELQLLRYNQKLIAEYNADHEVKVRISPNSFYNIYILKIQYADILKHIDKLLVEQKAMRESTRVFGGNVFRGQSEELENAIRALQIYSGVARGIVWQHKYGQSIARALLTSPRVDRQTAVADHFVIRTSIRAEAQGQPPVLVLQPYPAITVSKQPIELQHPITGMC</sequence>
<evidence type="ECO:0000313" key="3">
    <source>
        <dbReference type="EMBL" id="KAH6586502.1"/>
    </source>
</evidence>
<evidence type="ECO:0000256" key="2">
    <source>
        <dbReference type="SAM" id="SignalP"/>
    </source>
</evidence>
<comment type="caution">
    <text evidence="3">The sequence shown here is derived from an EMBL/GenBank/DDBJ whole genome shotgun (WGS) entry which is preliminary data.</text>
</comment>
<dbReference type="Proteomes" id="UP001648503">
    <property type="component" value="Unassembled WGS sequence"/>
</dbReference>
<organism evidence="3 4">
    <name type="scientific">Batrachochytrium salamandrivorans</name>
    <dbReference type="NCBI Taxonomy" id="1357716"/>
    <lineage>
        <taxon>Eukaryota</taxon>
        <taxon>Fungi</taxon>
        <taxon>Fungi incertae sedis</taxon>
        <taxon>Chytridiomycota</taxon>
        <taxon>Chytridiomycota incertae sedis</taxon>
        <taxon>Chytridiomycetes</taxon>
        <taxon>Rhizophydiales</taxon>
        <taxon>Rhizophydiales incertae sedis</taxon>
        <taxon>Batrachochytrium</taxon>
    </lineage>
</organism>
<keyword evidence="2" id="KW-0732">Signal</keyword>
<keyword evidence="4" id="KW-1185">Reference proteome</keyword>
<feature type="signal peptide" evidence="2">
    <location>
        <begin position="1"/>
        <end position="18"/>
    </location>
</feature>
<feature type="compositionally biased region" description="Polar residues" evidence="1">
    <location>
        <begin position="193"/>
        <end position="213"/>
    </location>
</feature>